<proteinExistence type="predicted"/>
<dbReference type="SUPFAM" id="SSF57903">
    <property type="entry name" value="FYVE/PHD zinc finger"/>
    <property type="match status" value="1"/>
</dbReference>
<dbReference type="Proteomes" id="UP000565078">
    <property type="component" value="Unassembled WGS sequence"/>
</dbReference>
<name>A0A7J4IWM1_9ARCH</name>
<reference evidence="4" key="1">
    <citation type="journal article" date="2020" name="bioRxiv">
        <title>A rank-normalized archaeal taxonomy based on genome phylogeny resolves widespread incomplete and uneven classifications.</title>
        <authorList>
            <person name="Rinke C."/>
            <person name="Chuvochina M."/>
            <person name="Mussig A.J."/>
            <person name="Chaumeil P.-A."/>
            <person name="Waite D.W."/>
            <person name="Whitman W.B."/>
            <person name="Parks D.H."/>
            <person name="Hugenholtz P."/>
        </authorList>
    </citation>
    <scope>NUCLEOTIDE SEQUENCE [LARGE SCALE GENOMIC DNA]</scope>
</reference>
<gene>
    <name evidence="3" type="ORF">HA254_01115</name>
</gene>
<evidence type="ECO:0000259" key="2">
    <source>
        <dbReference type="PROSITE" id="PS50089"/>
    </source>
</evidence>
<feature type="compositionally biased region" description="Basic and acidic residues" evidence="1">
    <location>
        <begin position="80"/>
        <end position="95"/>
    </location>
</feature>
<dbReference type="EMBL" id="DUGC01000022">
    <property type="protein sequence ID" value="HIH09250.1"/>
    <property type="molecule type" value="Genomic_DNA"/>
</dbReference>
<dbReference type="InterPro" id="IPR001841">
    <property type="entry name" value="Znf_RING"/>
</dbReference>
<evidence type="ECO:0000313" key="4">
    <source>
        <dbReference type="Proteomes" id="UP000565078"/>
    </source>
</evidence>
<feature type="compositionally biased region" description="Acidic residues" evidence="1">
    <location>
        <begin position="132"/>
        <end position="163"/>
    </location>
</feature>
<protein>
    <recommendedName>
        <fullName evidence="2">RING-type domain-containing protein</fullName>
    </recommendedName>
</protein>
<feature type="region of interest" description="Disordered" evidence="1">
    <location>
        <begin position="1"/>
        <end position="31"/>
    </location>
</feature>
<sequence length="273" mass="31054">MEQEIPRRLRRFYREDGSQEKPTEQQVKERSTEIALRHVDEFHKVHSRYPKKDELEEVSQNVFEQLKKELESGPESSEIDLGKLKEEKTLLEQRKERRGRHAREAAKGQKAQKQAAAENEGGKKRDNKIEGESDSIIEDEKDDGQDEAAEESETEESETDENVEDVKISEIPQDELAGLGEGESGNARQITQMDELSSLEDELSGSDDSDMVEKEMESEINKCPRCATTTKEFIYCPSCGDAFCNHCAKAVEPQAQSVRYTCPSCGNMFRKAR</sequence>
<feature type="domain" description="RING-type" evidence="2">
    <location>
        <begin position="223"/>
        <end position="265"/>
    </location>
</feature>
<dbReference type="InterPro" id="IPR011011">
    <property type="entry name" value="Znf_FYVE_PHD"/>
</dbReference>
<feature type="compositionally biased region" description="Acidic residues" evidence="1">
    <location>
        <begin position="197"/>
        <end position="210"/>
    </location>
</feature>
<dbReference type="PROSITE" id="PS50089">
    <property type="entry name" value="ZF_RING_2"/>
    <property type="match status" value="1"/>
</dbReference>
<feature type="region of interest" description="Disordered" evidence="1">
    <location>
        <begin position="66"/>
        <end position="215"/>
    </location>
</feature>
<evidence type="ECO:0000256" key="1">
    <source>
        <dbReference type="SAM" id="MobiDB-lite"/>
    </source>
</evidence>
<feature type="compositionally biased region" description="Low complexity" evidence="1">
    <location>
        <begin position="108"/>
        <end position="119"/>
    </location>
</feature>
<dbReference type="AlphaFoldDB" id="A0A7J4IWM1"/>
<comment type="caution">
    <text evidence="3">The sequence shown here is derived from an EMBL/GenBank/DDBJ whole genome shotgun (WGS) entry which is preliminary data.</text>
</comment>
<feature type="compositionally biased region" description="Basic and acidic residues" evidence="1">
    <location>
        <begin position="120"/>
        <end position="131"/>
    </location>
</feature>
<accession>A0A7J4IWM1</accession>
<evidence type="ECO:0000313" key="3">
    <source>
        <dbReference type="EMBL" id="HIH09250.1"/>
    </source>
</evidence>
<organism evidence="3 4">
    <name type="scientific">Candidatus Iainarchaeum sp</name>
    <dbReference type="NCBI Taxonomy" id="3101447"/>
    <lineage>
        <taxon>Archaea</taxon>
        <taxon>Candidatus Iainarchaeota</taxon>
        <taxon>Candidatus Iainarchaeia</taxon>
        <taxon>Candidatus Iainarchaeales</taxon>
        <taxon>Candidatus Iainarchaeaceae</taxon>
        <taxon>Candidatus Iainarchaeum</taxon>
    </lineage>
</organism>